<dbReference type="Gene3D" id="1.10.287.130">
    <property type="match status" value="1"/>
</dbReference>
<evidence type="ECO:0000256" key="8">
    <source>
        <dbReference type="ARBA" id="ARBA00022777"/>
    </source>
</evidence>
<dbReference type="SUPFAM" id="SSF55874">
    <property type="entry name" value="ATPase domain of HSP90 chaperone/DNA topoisomerase II/histidine kinase"/>
    <property type="match status" value="1"/>
</dbReference>
<evidence type="ECO:0000256" key="3">
    <source>
        <dbReference type="ARBA" id="ARBA00012438"/>
    </source>
</evidence>
<keyword evidence="7" id="KW-0547">Nucleotide-binding</keyword>
<keyword evidence="6 13" id="KW-0812">Transmembrane</keyword>
<dbReference type="EMBL" id="QFLI01000006">
    <property type="protein sequence ID" value="PXX99075.1"/>
    <property type="molecule type" value="Genomic_DNA"/>
</dbReference>
<dbReference type="GO" id="GO:0016020">
    <property type="term" value="C:membrane"/>
    <property type="evidence" value="ECO:0007669"/>
    <property type="project" value="UniProtKB-SubCell"/>
</dbReference>
<evidence type="ECO:0000256" key="12">
    <source>
        <dbReference type="ARBA" id="ARBA00023136"/>
    </source>
</evidence>
<evidence type="ECO:0000256" key="5">
    <source>
        <dbReference type="ARBA" id="ARBA00022679"/>
    </source>
</evidence>
<evidence type="ECO:0000256" key="4">
    <source>
        <dbReference type="ARBA" id="ARBA00022553"/>
    </source>
</evidence>
<dbReference type="EC" id="2.7.13.3" evidence="3"/>
<dbReference type="InterPro" id="IPR007487">
    <property type="entry name" value="ABC_transpt-TYRBP-like"/>
</dbReference>
<dbReference type="Gene3D" id="3.30.565.10">
    <property type="entry name" value="Histidine kinase-like ATPase, C-terminal domain"/>
    <property type="match status" value="1"/>
</dbReference>
<proteinExistence type="predicted"/>
<dbReference type="Proteomes" id="UP000248079">
    <property type="component" value="Unassembled WGS sequence"/>
</dbReference>
<evidence type="ECO:0000313" key="15">
    <source>
        <dbReference type="EMBL" id="PXX99075.1"/>
    </source>
</evidence>
<comment type="subcellular location">
    <subcellularLocation>
        <location evidence="2">Membrane</location>
    </subcellularLocation>
</comment>
<keyword evidence="12 13" id="KW-0472">Membrane</keyword>
<keyword evidence="16" id="KW-1185">Reference proteome</keyword>
<evidence type="ECO:0000256" key="13">
    <source>
        <dbReference type="SAM" id="Phobius"/>
    </source>
</evidence>
<feature type="domain" description="Histidine kinase" evidence="14">
    <location>
        <begin position="400"/>
        <end position="620"/>
    </location>
</feature>
<dbReference type="InterPro" id="IPR036097">
    <property type="entry name" value="HisK_dim/P_sf"/>
</dbReference>
<evidence type="ECO:0000313" key="16">
    <source>
        <dbReference type="Proteomes" id="UP000248079"/>
    </source>
</evidence>
<keyword evidence="10 13" id="KW-1133">Transmembrane helix</keyword>
<evidence type="ECO:0000256" key="7">
    <source>
        <dbReference type="ARBA" id="ARBA00022741"/>
    </source>
</evidence>
<dbReference type="InterPro" id="IPR050736">
    <property type="entry name" value="Sensor_HK_Regulatory"/>
</dbReference>
<evidence type="ECO:0000256" key="9">
    <source>
        <dbReference type="ARBA" id="ARBA00022840"/>
    </source>
</evidence>
<evidence type="ECO:0000256" key="6">
    <source>
        <dbReference type="ARBA" id="ARBA00022692"/>
    </source>
</evidence>
<sequence length="620" mass="71230">MRISIKSIILSLLILCSLGAYSSVHKHILILNSYHNGLSWTDSTLNSIKRELLPDPNTTLHIEYMDSKRYFSEEYLDHLKDYYKHKYRNQIFDLIISTDNNAYDFLLKNRNEIFGEVPVVFSGLNSIIDPPKGYTGVFETFSVCSTIKLIEDHHPNYSKIVVVIDHSTTGETVLSSLKDEFEKMSEPVRHLIIKPKNIQELKIQLSKLKPNDVVLYLLYNRDIDGNYYTYEKGFSECKPYCKVPIYCVWDFYLNRGAIGGSLITGRIQGKQAAQIAKKVLSGTPIDDIPPMQPEYEYEFDYNELVNFDIKIKDLPKNSHLINEPYSLIKENKEIFVLTLTILILLTIIIIVMMINIHLRKLREQKEKVHMQEITATNVKLEKAIEVAEESSRLKSAFLANMSHEIRTPMNAILGFTELLSGENVAEAKRKKFISIIQKNTNGLLRLISDILDISKIETNQLKVVLDRCNISKLFDSVKDDYETLKEYKENHKLNFIINTPEDNPIIEITTDSVRLQQVFTNLIENSIKFTQAGEIEIGYTVKGKFIEFFVRDTGIGIPKEKQAIIFDRFRQAELDANTRQYGGTGLGLAISKSLIEMLGGKIWMKSKPQEGTTFYFTIPL</sequence>
<dbReference type="GO" id="GO:0005524">
    <property type="term" value="F:ATP binding"/>
    <property type="evidence" value="ECO:0007669"/>
    <property type="project" value="UniProtKB-KW"/>
</dbReference>
<dbReference type="InterPro" id="IPR005467">
    <property type="entry name" value="His_kinase_dom"/>
</dbReference>
<keyword evidence="8" id="KW-0418">Kinase</keyword>
<dbReference type="GO" id="GO:0000155">
    <property type="term" value="F:phosphorelay sensor kinase activity"/>
    <property type="evidence" value="ECO:0007669"/>
    <property type="project" value="InterPro"/>
</dbReference>
<dbReference type="InterPro" id="IPR003594">
    <property type="entry name" value="HATPase_dom"/>
</dbReference>
<dbReference type="InterPro" id="IPR004358">
    <property type="entry name" value="Sig_transdc_His_kin-like_C"/>
</dbReference>
<dbReference type="CDD" id="cd00082">
    <property type="entry name" value="HisKA"/>
    <property type="match status" value="1"/>
</dbReference>
<evidence type="ECO:0000259" key="14">
    <source>
        <dbReference type="PROSITE" id="PS50109"/>
    </source>
</evidence>
<dbReference type="OrthoDB" id="9796457at2"/>
<dbReference type="CDD" id="cd16922">
    <property type="entry name" value="HATPase_EvgS-ArcB-TorS-like"/>
    <property type="match status" value="1"/>
</dbReference>
<dbReference type="SMART" id="SM00387">
    <property type="entry name" value="HATPase_c"/>
    <property type="match status" value="1"/>
</dbReference>
<comment type="caution">
    <text evidence="15">The sequence shown here is derived from an EMBL/GenBank/DDBJ whole genome shotgun (WGS) entry which is preliminary data.</text>
</comment>
<keyword evidence="5" id="KW-0808">Transferase</keyword>
<dbReference type="InterPro" id="IPR003661">
    <property type="entry name" value="HisK_dim/P_dom"/>
</dbReference>
<dbReference type="Pfam" id="PF02518">
    <property type="entry name" value="HATPase_c"/>
    <property type="match status" value="1"/>
</dbReference>
<protein>
    <recommendedName>
        <fullName evidence="3">histidine kinase</fullName>
        <ecNumber evidence="3">2.7.13.3</ecNumber>
    </recommendedName>
</protein>
<dbReference type="Pfam" id="PF00512">
    <property type="entry name" value="HisKA"/>
    <property type="match status" value="1"/>
</dbReference>
<name>A0A2V3ZY00_9BACT</name>
<dbReference type="InterPro" id="IPR036890">
    <property type="entry name" value="HATPase_C_sf"/>
</dbReference>
<dbReference type="FunFam" id="3.30.565.10:FF:000010">
    <property type="entry name" value="Sensor histidine kinase RcsC"/>
    <property type="match status" value="1"/>
</dbReference>
<dbReference type="SMART" id="SM00388">
    <property type="entry name" value="HisKA"/>
    <property type="match status" value="1"/>
</dbReference>
<evidence type="ECO:0000256" key="2">
    <source>
        <dbReference type="ARBA" id="ARBA00004370"/>
    </source>
</evidence>
<keyword evidence="4" id="KW-0597">Phosphoprotein</keyword>
<organism evidence="15 16">
    <name type="scientific">Marinifilum breve</name>
    <dbReference type="NCBI Taxonomy" id="2184082"/>
    <lineage>
        <taxon>Bacteria</taxon>
        <taxon>Pseudomonadati</taxon>
        <taxon>Bacteroidota</taxon>
        <taxon>Bacteroidia</taxon>
        <taxon>Marinilabiliales</taxon>
        <taxon>Marinifilaceae</taxon>
    </lineage>
</organism>
<evidence type="ECO:0000256" key="10">
    <source>
        <dbReference type="ARBA" id="ARBA00022989"/>
    </source>
</evidence>
<feature type="transmembrane region" description="Helical" evidence="13">
    <location>
        <begin position="334"/>
        <end position="358"/>
    </location>
</feature>
<keyword evidence="11" id="KW-0902">Two-component regulatory system</keyword>
<keyword evidence="9" id="KW-0067">ATP-binding</keyword>
<reference evidence="15 16" key="1">
    <citation type="submission" date="2018-05" db="EMBL/GenBank/DDBJ databases">
        <title>Marinifilum breve JC075T sp. nov., a marine bacterium isolated from Yongle Blue Hole in the South China Sea.</title>
        <authorList>
            <person name="Fu T."/>
        </authorList>
    </citation>
    <scope>NUCLEOTIDE SEQUENCE [LARGE SCALE GENOMIC DNA]</scope>
    <source>
        <strain evidence="15 16">JC075</strain>
    </source>
</reference>
<dbReference type="PANTHER" id="PTHR43711:SF31">
    <property type="entry name" value="HISTIDINE KINASE"/>
    <property type="match status" value="1"/>
</dbReference>
<evidence type="ECO:0000256" key="1">
    <source>
        <dbReference type="ARBA" id="ARBA00000085"/>
    </source>
</evidence>
<comment type="catalytic activity">
    <reaction evidence="1">
        <text>ATP + protein L-histidine = ADP + protein N-phospho-L-histidine.</text>
        <dbReference type="EC" id="2.7.13.3"/>
    </reaction>
</comment>
<dbReference type="PANTHER" id="PTHR43711">
    <property type="entry name" value="TWO-COMPONENT HISTIDINE KINASE"/>
    <property type="match status" value="1"/>
</dbReference>
<dbReference type="AlphaFoldDB" id="A0A2V3ZY00"/>
<gene>
    <name evidence="15" type="ORF">DF185_14440</name>
</gene>
<dbReference type="FunFam" id="1.10.287.130:FF:000004">
    <property type="entry name" value="Ethylene receptor 1"/>
    <property type="match status" value="1"/>
</dbReference>
<dbReference type="PRINTS" id="PR00344">
    <property type="entry name" value="BCTRLSENSOR"/>
</dbReference>
<dbReference type="RefSeq" id="WP_110361470.1">
    <property type="nucleotide sequence ID" value="NZ_QFLI01000006.1"/>
</dbReference>
<dbReference type="Pfam" id="PF04392">
    <property type="entry name" value="ABC_sub_bind"/>
    <property type="match status" value="1"/>
</dbReference>
<evidence type="ECO:0000256" key="11">
    <source>
        <dbReference type="ARBA" id="ARBA00023012"/>
    </source>
</evidence>
<accession>A0A2V3ZY00</accession>
<dbReference type="SUPFAM" id="SSF47384">
    <property type="entry name" value="Homodimeric domain of signal transducing histidine kinase"/>
    <property type="match status" value="1"/>
</dbReference>
<dbReference type="PROSITE" id="PS50109">
    <property type="entry name" value="HIS_KIN"/>
    <property type="match status" value="1"/>
</dbReference>